<dbReference type="InterPro" id="IPR007922">
    <property type="entry name" value="DciA-like"/>
</dbReference>
<dbReference type="Proteomes" id="UP000263486">
    <property type="component" value="Unassembled WGS sequence"/>
</dbReference>
<dbReference type="PANTHER" id="PTHR36456:SF1">
    <property type="entry name" value="UPF0232 PROTEIN SCO3875"/>
    <property type="match status" value="1"/>
</dbReference>
<evidence type="ECO:0000313" key="2">
    <source>
        <dbReference type="Proteomes" id="UP000263486"/>
    </source>
</evidence>
<dbReference type="RefSeq" id="WP_114642264.1">
    <property type="nucleotide sequence ID" value="NZ_JAACIO010000012.1"/>
</dbReference>
<accession>A0ABX9KH36</accession>
<dbReference type="Pfam" id="PF05258">
    <property type="entry name" value="DciA"/>
    <property type="match status" value="1"/>
</dbReference>
<dbReference type="EMBL" id="QUAJ01000011">
    <property type="protein sequence ID" value="REI41287.1"/>
    <property type="molecule type" value="Genomic_DNA"/>
</dbReference>
<organism evidence="1 2">
    <name type="scientific">Psychrilyobacter piezotolerans</name>
    <dbReference type="NCBI Taxonomy" id="2293438"/>
    <lineage>
        <taxon>Bacteria</taxon>
        <taxon>Fusobacteriati</taxon>
        <taxon>Fusobacteriota</taxon>
        <taxon>Fusobacteriia</taxon>
        <taxon>Fusobacteriales</taxon>
        <taxon>Fusobacteriaceae</taxon>
        <taxon>Psychrilyobacter</taxon>
    </lineage>
</organism>
<gene>
    <name evidence="1" type="ORF">DYH56_07600</name>
</gene>
<keyword evidence="2" id="KW-1185">Reference proteome</keyword>
<reference evidence="1 2" key="1">
    <citation type="submission" date="2018-08" db="EMBL/GenBank/DDBJ databases">
        <title>Draft genome sequence of Psychrilyobacter sp. strain SD5 isolated from Black Sea water.</title>
        <authorList>
            <person name="Yadav S."/>
            <person name="Villanueva L."/>
            <person name="Damste J.S.S."/>
        </authorList>
    </citation>
    <scope>NUCLEOTIDE SEQUENCE [LARGE SCALE GENOMIC DNA]</scope>
    <source>
        <strain evidence="1 2">SD5</strain>
    </source>
</reference>
<dbReference type="PANTHER" id="PTHR36456">
    <property type="entry name" value="UPF0232 PROTEIN SCO3875"/>
    <property type="match status" value="1"/>
</dbReference>
<comment type="caution">
    <text evidence="1">The sequence shown here is derived from an EMBL/GenBank/DDBJ whole genome shotgun (WGS) entry which is preliminary data.</text>
</comment>
<proteinExistence type="predicted"/>
<sequence length="279" mass="32913">MVKNLVDVSDLMGTAITKSRLLKEGILKSEWDKIVGELSKKSFVIFLKQGKLFVGVENSIWIQQMNFQKQSIIKKTNEFLGGDYVSEIIFKIGKKDTKDYFLKKKERDDSIDLDSLTLTHEEYLQMEEELVGIENDLIKKQTRVVLEKSYKRKKYLKLHGYRQCKCGIYYSSTEPMCAICMNKEVLKLEETLMRAFKNRKMLKYSQAVREIETLTEKEYNRIKLKKLSKIKKNIDIYLRDGKDNLAFELSKLYFTIDLGGLEDEYIERRAEEFIQLLKK</sequence>
<name>A0ABX9KH36_9FUSO</name>
<protein>
    <submittedName>
        <fullName evidence="1">DUF721 domain-containing protein</fullName>
    </submittedName>
</protein>
<evidence type="ECO:0000313" key="1">
    <source>
        <dbReference type="EMBL" id="REI41287.1"/>
    </source>
</evidence>